<dbReference type="PANTHER" id="PTHR12634">
    <property type="entry name" value="SIT4 YEAST -ASSOCIATING PROTEIN-RELATED"/>
    <property type="match status" value="1"/>
</dbReference>
<comment type="caution">
    <text evidence="4">The sequence shown here is derived from an EMBL/GenBank/DDBJ whole genome shotgun (WGS) entry which is preliminary data.</text>
</comment>
<feature type="compositionally biased region" description="Acidic residues" evidence="3">
    <location>
        <begin position="320"/>
        <end position="332"/>
    </location>
</feature>
<dbReference type="EMBL" id="SGPJ01000480">
    <property type="protein sequence ID" value="THG94226.1"/>
    <property type="molecule type" value="Genomic_DNA"/>
</dbReference>
<comment type="similarity">
    <text evidence="1">Belongs to the SAPS family.</text>
</comment>
<feature type="region of interest" description="Disordered" evidence="3">
    <location>
        <begin position="114"/>
        <end position="133"/>
    </location>
</feature>
<dbReference type="AlphaFoldDB" id="A0A4S4K8K2"/>
<proteinExistence type="inferred from homology"/>
<dbReference type="GO" id="GO:0019903">
    <property type="term" value="F:protein phosphatase binding"/>
    <property type="evidence" value="ECO:0007669"/>
    <property type="project" value="InterPro"/>
</dbReference>
<gene>
    <name evidence="4" type="ORF">EW026_g7201</name>
</gene>
<dbReference type="PANTHER" id="PTHR12634:SF8">
    <property type="entry name" value="FIERY MOUNTAIN, ISOFORM D"/>
    <property type="match status" value="1"/>
</dbReference>
<feature type="region of interest" description="Disordered" evidence="3">
    <location>
        <begin position="348"/>
        <end position="435"/>
    </location>
</feature>
<evidence type="ECO:0000313" key="4">
    <source>
        <dbReference type="EMBL" id="THG94226.1"/>
    </source>
</evidence>
<keyword evidence="2" id="KW-0131">Cell cycle</keyword>
<feature type="compositionally biased region" description="Acidic residues" evidence="3">
    <location>
        <begin position="357"/>
        <end position="367"/>
    </location>
</feature>
<accession>A0A4S4K8K2</accession>
<feature type="compositionally biased region" description="Acidic residues" evidence="3">
    <location>
        <begin position="122"/>
        <end position="133"/>
    </location>
</feature>
<feature type="compositionally biased region" description="Low complexity" evidence="3">
    <location>
        <begin position="394"/>
        <end position="413"/>
    </location>
</feature>
<protein>
    <submittedName>
        <fullName evidence="4">Uncharacterized protein</fullName>
    </submittedName>
</protein>
<sequence>MCDKLDILQRYLRGPRSAHDPVPTTIGTLAPLTFERYRICELYAELLHCSNMSLLNRHSDFNHLYDSEGRLQGGLSALEELAQVIAIGTGNDQGDEDIDEEGNEEIEPAHDFPVSAAHESSIDSDEDMSGSSDDEAMEDITIVVYDLIHQVLTGRIDIGYNRELAVALFRDARLMHRIVEGSKFNDAASSKPKGVRLGYMGHLMLISDDVVIALQQFPPDLRLQIAQYAPQPDWDEYMTGKYKETKKKDSSLLGGGKPVIAPGMRNGASQWKVDEEDSAADATADQDLGEENEEGTLRGELKRHIRTTREVSADFGAAPMDDEEDDDDDDDESHVGAPHFARYLAQEMQSGEHDSSDENSSDEEEDNGWLAHSTFDIRPPVSARSHSNDRRPLSSSSFDDVFDPGSSSSGVSDPFDDDAFGPFSDAAAASGEDPFTFTSALSEELHDDGSFGDFGDFGDFQSGASGSSAEDSGLLTPTADSWSFASISSTESEDSGSIGRLSESPSEQDLRTA</sequence>
<dbReference type="Pfam" id="PF04499">
    <property type="entry name" value="SAPS"/>
    <property type="match status" value="2"/>
</dbReference>
<dbReference type="Proteomes" id="UP000309038">
    <property type="component" value="Unassembled WGS sequence"/>
</dbReference>
<feature type="region of interest" description="Disordered" evidence="3">
    <location>
        <begin position="245"/>
        <end position="335"/>
    </location>
</feature>
<evidence type="ECO:0000313" key="5">
    <source>
        <dbReference type="Proteomes" id="UP000309038"/>
    </source>
</evidence>
<feature type="compositionally biased region" description="Low complexity" evidence="3">
    <location>
        <begin position="481"/>
        <end position="490"/>
    </location>
</feature>
<dbReference type="GO" id="GO:0019888">
    <property type="term" value="F:protein phosphatase regulator activity"/>
    <property type="evidence" value="ECO:0007669"/>
    <property type="project" value="TreeGrafter"/>
</dbReference>
<dbReference type="GO" id="GO:0005634">
    <property type="term" value="C:nucleus"/>
    <property type="evidence" value="ECO:0007669"/>
    <property type="project" value="TreeGrafter"/>
</dbReference>
<keyword evidence="5" id="KW-1185">Reference proteome</keyword>
<evidence type="ECO:0000256" key="2">
    <source>
        <dbReference type="ARBA" id="ARBA00023306"/>
    </source>
</evidence>
<evidence type="ECO:0000256" key="1">
    <source>
        <dbReference type="ARBA" id="ARBA00006180"/>
    </source>
</evidence>
<reference evidence="4 5" key="1">
    <citation type="submission" date="2019-02" db="EMBL/GenBank/DDBJ databases">
        <title>Genome sequencing of the rare red list fungi Phlebia centrifuga.</title>
        <authorList>
            <person name="Buettner E."/>
            <person name="Kellner H."/>
        </authorList>
    </citation>
    <scope>NUCLEOTIDE SEQUENCE [LARGE SCALE GENOMIC DNA]</scope>
    <source>
        <strain evidence="4 5">DSM 108282</strain>
    </source>
</reference>
<feature type="region of interest" description="Disordered" evidence="3">
    <location>
        <begin position="448"/>
        <end position="513"/>
    </location>
</feature>
<organism evidence="4 5">
    <name type="scientific">Hermanssonia centrifuga</name>
    <dbReference type="NCBI Taxonomy" id="98765"/>
    <lineage>
        <taxon>Eukaryota</taxon>
        <taxon>Fungi</taxon>
        <taxon>Dikarya</taxon>
        <taxon>Basidiomycota</taxon>
        <taxon>Agaricomycotina</taxon>
        <taxon>Agaricomycetes</taxon>
        <taxon>Polyporales</taxon>
        <taxon>Meruliaceae</taxon>
        <taxon>Hermanssonia</taxon>
    </lineage>
</organism>
<dbReference type="InterPro" id="IPR007587">
    <property type="entry name" value="SAPS"/>
</dbReference>
<evidence type="ECO:0000256" key="3">
    <source>
        <dbReference type="SAM" id="MobiDB-lite"/>
    </source>
</evidence>
<feature type="compositionally biased region" description="Basic and acidic residues" evidence="3">
    <location>
        <begin position="295"/>
        <end position="312"/>
    </location>
</feature>
<dbReference type="GO" id="GO:0005829">
    <property type="term" value="C:cytosol"/>
    <property type="evidence" value="ECO:0007669"/>
    <property type="project" value="TreeGrafter"/>
</dbReference>
<name>A0A4S4K8K2_9APHY</name>
<feature type="compositionally biased region" description="Low complexity" evidence="3">
    <location>
        <begin position="451"/>
        <end position="469"/>
    </location>
</feature>